<feature type="binding site" evidence="12">
    <location>
        <position position="133"/>
    </location>
    <ligand>
        <name>S-adenosyl-L-methionine</name>
        <dbReference type="ChEBI" id="CHEBI:59789"/>
    </ligand>
</feature>
<feature type="binding site" evidence="12">
    <location>
        <position position="170"/>
    </location>
    <ligand>
        <name>GTP</name>
        <dbReference type="ChEBI" id="CHEBI:37565"/>
    </ligand>
</feature>
<name>A0A345P2F3_9GAMM</name>
<gene>
    <name evidence="12 14" type="primary">moaA</name>
    <name evidence="14" type="ORF">HYN46_00245</name>
</gene>
<dbReference type="InterPro" id="IPR013483">
    <property type="entry name" value="MoaA"/>
</dbReference>
<evidence type="ECO:0000256" key="4">
    <source>
        <dbReference type="ARBA" id="ARBA00022723"/>
    </source>
</evidence>
<dbReference type="UniPathway" id="UPA00344"/>
<keyword evidence="7 12" id="KW-0411">Iron-sulfur</keyword>
<dbReference type="CDD" id="cd01335">
    <property type="entry name" value="Radical_SAM"/>
    <property type="match status" value="1"/>
</dbReference>
<keyword evidence="2 12" id="KW-0004">4Fe-4S</keyword>
<evidence type="ECO:0000256" key="10">
    <source>
        <dbReference type="ARBA" id="ARBA00023239"/>
    </source>
</evidence>
<dbReference type="GO" id="GO:0061799">
    <property type="term" value="F:cyclic pyranopterin monophosphate synthase activity"/>
    <property type="evidence" value="ECO:0007669"/>
    <property type="project" value="TreeGrafter"/>
</dbReference>
<dbReference type="NCBIfam" id="TIGR02666">
    <property type="entry name" value="moaA"/>
    <property type="match status" value="1"/>
</dbReference>
<feature type="binding site" evidence="12">
    <location>
        <position position="36"/>
    </location>
    <ligand>
        <name>[4Fe-4S] cluster</name>
        <dbReference type="ChEBI" id="CHEBI:49883"/>
        <label>1</label>
        <note>4Fe-4S-S-AdoMet</note>
    </ligand>
</feature>
<feature type="binding site" evidence="12">
    <location>
        <position position="271"/>
    </location>
    <ligand>
        <name>[4Fe-4S] cluster</name>
        <dbReference type="ChEBI" id="CHEBI:49883"/>
        <label>2</label>
        <note>4Fe-4S-substrate</note>
    </ligand>
</feature>
<dbReference type="GO" id="GO:0006777">
    <property type="term" value="P:Mo-molybdopterin cofactor biosynthetic process"/>
    <property type="evidence" value="ECO:0007669"/>
    <property type="project" value="UniProtKB-UniRule"/>
</dbReference>
<feature type="binding site" evidence="12">
    <location>
        <position position="43"/>
    </location>
    <ligand>
        <name>[4Fe-4S] cluster</name>
        <dbReference type="ChEBI" id="CHEBI:49883"/>
        <label>1</label>
        <note>4Fe-4S-S-AdoMet</note>
    </ligand>
</feature>
<proteinExistence type="inferred from homology"/>
<dbReference type="InterPro" id="IPR006638">
    <property type="entry name" value="Elp3/MiaA/NifB-like_rSAM"/>
</dbReference>
<dbReference type="GO" id="GO:1904047">
    <property type="term" value="F:S-adenosyl-L-methionine binding"/>
    <property type="evidence" value="ECO:0007669"/>
    <property type="project" value="UniProtKB-UniRule"/>
</dbReference>
<dbReference type="PANTHER" id="PTHR22960">
    <property type="entry name" value="MOLYBDOPTERIN COFACTOR SYNTHESIS PROTEIN A"/>
    <property type="match status" value="1"/>
</dbReference>
<keyword evidence="10 12" id="KW-0456">Lyase</keyword>
<comment type="subunit">
    <text evidence="12">Monomer and homodimer.</text>
</comment>
<dbReference type="InterPro" id="IPR007197">
    <property type="entry name" value="rSAM"/>
</dbReference>
<dbReference type="PROSITE" id="PS01305">
    <property type="entry name" value="MOAA_NIFB_PQQE"/>
    <property type="match status" value="1"/>
</dbReference>
<comment type="catalytic activity">
    <reaction evidence="11 12">
        <text>GTP + AH2 + S-adenosyl-L-methionine = (8S)-3',8-cyclo-7,8-dihydroguanosine 5'-triphosphate + 5'-deoxyadenosine + L-methionine + A + H(+)</text>
        <dbReference type="Rhea" id="RHEA:49576"/>
        <dbReference type="ChEBI" id="CHEBI:13193"/>
        <dbReference type="ChEBI" id="CHEBI:15378"/>
        <dbReference type="ChEBI" id="CHEBI:17319"/>
        <dbReference type="ChEBI" id="CHEBI:17499"/>
        <dbReference type="ChEBI" id="CHEBI:37565"/>
        <dbReference type="ChEBI" id="CHEBI:57844"/>
        <dbReference type="ChEBI" id="CHEBI:59789"/>
        <dbReference type="ChEBI" id="CHEBI:131766"/>
        <dbReference type="EC" id="4.1.99.22"/>
    </reaction>
</comment>
<dbReference type="InterPro" id="IPR010505">
    <property type="entry name" value="MoaA_twitch"/>
</dbReference>
<dbReference type="PANTHER" id="PTHR22960:SF0">
    <property type="entry name" value="MOLYBDENUM COFACTOR BIOSYNTHESIS PROTEIN 1"/>
    <property type="match status" value="1"/>
</dbReference>
<dbReference type="GO" id="GO:0051539">
    <property type="term" value="F:4 iron, 4 sulfur cluster binding"/>
    <property type="evidence" value="ECO:0007669"/>
    <property type="project" value="UniProtKB-UniRule"/>
</dbReference>
<evidence type="ECO:0000313" key="15">
    <source>
        <dbReference type="Proteomes" id="UP000253940"/>
    </source>
</evidence>
<evidence type="ECO:0000256" key="5">
    <source>
        <dbReference type="ARBA" id="ARBA00022741"/>
    </source>
</evidence>
<comment type="function">
    <text evidence="12">Catalyzes the cyclization of GTP to (8S)-3',8-cyclo-7,8-dihydroguanosine 5'-triphosphate.</text>
</comment>
<feature type="binding site" evidence="12">
    <location>
        <position position="204"/>
    </location>
    <ligand>
        <name>S-adenosyl-L-methionine</name>
        <dbReference type="ChEBI" id="CHEBI:59789"/>
    </ligand>
</feature>
<dbReference type="SFLD" id="SFLDG01067">
    <property type="entry name" value="SPASM/twitch_domain_containing"/>
    <property type="match status" value="1"/>
</dbReference>
<feature type="binding site" evidence="12">
    <location>
        <position position="285"/>
    </location>
    <ligand>
        <name>[4Fe-4S] cluster</name>
        <dbReference type="ChEBI" id="CHEBI:49883"/>
        <label>2</label>
        <note>4Fe-4S-substrate</note>
    </ligand>
</feature>
<comment type="pathway">
    <text evidence="12">Cofactor biosynthesis; molybdopterin biosynthesis.</text>
</comment>
<feature type="binding site" evidence="12">
    <location>
        <position position="40"/>
    </location>
    <ligand>
        <name>[4Fe-4S] cluster</name>
        <dbReference type="ChEBI" id="CHEBI:49883"/>
        <label>1</label>
        <note>4Fe-4S-S-AdoMet</note>
    </ligand>
</feature>
<evidence type="ECO:0000256" key="1">
    <source>
        <dbReference type="ARBA" id="ARBA00012167"/>
    </source>
</evidence>
<keyword evidence="9 12" id="KW-0501">Molybdenum cofactor biosynthesis</keyword>
<dbReference type="GO" id="GO:0005525">
    <property type="term" value="F:GTP binding"/>
    <property type="evidence" value="ECO:0007669"/>
    <property type="project" value="UniProtKB-UniRule"/>
</dbReference>
<dbReference type="Gene3D" id="3.20.20.70">
    <property type="entry name" value="Aldolase class I"/>
    <property type="match status" value="1"/>
</dbReference>
<feature type="binding site" evidence="12">
    <location>
        <position position="78"/>
    </location>
    <ligand>
        <name>GTP</name>
        <dbReference type="ChEBI" id="CHEBI:37565"/>
    </ligand>
</feature>
<dbReference type="RefSeq" id="WP_114897574.1">
    <property type="nucleotide sequence ID" value="NZ_CP031222.1"/>
</dbReference>
<keyword evidence="6 12" id="KW-0408">Iron</keyword>
<evidence type="ECO:0000256" key="2">
    <source>
        <dbReference type="ARBA" id="ARBA00022485"/>
    </source>
</evidence>
<dbReference type="AlphaFoldDB" id="A0A345P2F3"/>
<feature type="binding site" evidence="12">
    <location>
        <begin position="273"/>
        <end position="275"/>
    </location>
    <ligand>
        <name>GTP</name>
        <dbReference type="ChEBI" id="CHEBI:37565"/>
    </ligand>
</feature>
<dbReference type="SMART" id="SM00729">
    <property type="entry name" value="Elp3"/>
    <property type="match status" value="1"/>
</dbReference>
<feature type="domain" description="Radical SAM core" evidence="13">
    <location>
        <begin position="20"/>
        <end position="244"/>
    </location>
</feature>
<evidence type="ECO:0000256" key="8">
    <source>
        <dbReference type="ARBA" id="ARBA00023134"/>
    </source>
</evidence>
<dbReference type="InterPro" id="IPR050105">
    <property type="entry name" value="MoCo_biosynth_MoaA/MoaC"/>
</dbReference>
<dbReference type="SFLD" id="SFLDS00029">
    <property type="entry name" value="Radical_SAM"/>
    <property type="match status" value="1"/>
</dbReference>
<dbReference type="Pfam" id="PF06463">
    <property type="entry name" value="Mob_synth_C"/>
    <property type="match status" value="1"/>
</dbReference>
<dbReference type="KEGG" id="mbah:HYN46_00245"/>
<dbReference type="OrthoDB" id="9763993at2"/>
<evidence type="ECO:0000313" key="14">
    <source>
        <dbReference type="EMBL" id="AXI01462.1"/>
    </source>
</evidence>
<organism evidence="14 15">
    <name type="scientific">Aquirhabdus parva</name>
    <dbReference type="NCBI Taxonomy" id="2283318"/>
    <lineage>
        <taxon>Bacteria</taxon>
        <taxon>Pseudomonadati</taxon>
        <taxon>Pseudomonadota</taxon>
        <taxon>Gammaproteobacteria</taxon>
        <taxon>Moraxellales</taxon>
        <taxon>Moraxellaceae</taxon>
        <taxon>Aquirhabdus</taxon>
    </lineage>
</organism>
<dbReference type="SFLD" id="SFLDG01386">
    <property type="entry name" value="main_SPASM_domain-containing"/>
    <property type="match status" value="1"/>
</dbReference>
<dbReference type="InterPro" id="IPR013785">
    <property type="entry name" value="Aldolase_TIM"/>
</dbReference>
<protein>
    <recommendedName>
        <fullName evidence="1 12">GTP 3',8-cyclase</fullName>
        <ecNumber evidence="1 12">4.1.99.22</ecNumber>
    </recommendedName>
    <alternativeName>
        <fullName evidence="12">Molybdenum cofactor biosynthesis protein A</fullName>
    </alternativeName>
</protein>
<keyword evidence="5 12" id="KW-0547">Nucleotide-binding</keyword>
<evidence type="ECO:0000256" key="6">
    <source>
        <dbReference type="ARBA" id="ARBA00023004"/>
    </source>
</evidence>
<dbReference type="Proteomes" id="UP000253940">
    <property type="component" value="Chromosome"/>
</dbReference>
<evidence type="ECO:0000256" key="11">
    <source>
        <dbReference type="ARBA" id="ARBA00048697"/>
    </source>
</evidence>
<dbReference type="HAMAP" id="MF_01225_B">
    <property type="entry name" value="MoaA_B"/>
    <property type="match status" value="1"/>
</dbReference>
<feature type="binding site" evidence="12">
    <location>
        <position position="268"/>
    </location>
    <ligand>
        <name>[4Fe-4S] cluster</name>
        <dbReference type="ChEBI" id="CHEBI:49883"/>
        <label>2</label>
        <note>4Fe-4S-substrate</note>
    </ligand>
</feature>
<keyword evidence="4 12" id="KW-0479">Metal-binding</keyword>
<dbReference type="InterPro" id="IPR000385">
    <property type="entry name" value="MoaA_NifB_PqqE_Fe-S-bd_CS"/>
</dbReference>
<dbReference type="EC" id="4.1.99.22" evidence="1 12"/>
<dbReference type="EMBL" id="CP031222">
    <property type="protein sequence ID" value="AXI01462.1"/>
    <property type="molecule type" value="Genomic_DNA"/>
</dbReference>
<dbReference type="SUPFAM" id="SSF102114">
    <property type="entry name" value="Radical SAM enzymes"/>
    <property type="match status" value="1"/>
</dbReference>
<dbReference type="SFLD" id="SFLDG01383">
    <property type="entry name" value="cyclic_pyranopterin_phosphate"/>
    <property type="match status" value="1"/>
</dbReference>
<dbReference type="InterPro" id="IPR058240">
    <property type="entry name" value="rSAM_sf"/>
</dbReference>
<feature type="binding site" evidence="12">
    <location>
        <position position="42"/>
    </location>
    <ligand>
        <name>S-adenosyl-L-methionine</name>
        <dbReference type="ChEBI" id="CHEBI:59789"/>
    </ligand>
</feature>
<comment type="cofactor">
    <cofactor evidence="12">
        <name>[4Fe-4S] cluster</name>
        <dbReference type="ChEBI" id="CHEBI:49883"/>
    </cofactor>
    <text evidence="12">Binds 2 [4Fe-4S] clusters. Binds 1 [4Fe-4S] cluster coordinated with 3 cysteines and an exchangeable S-adenosyl-L-methionine and 1 [4Fe-4S] cluster coordinated with 3 cysteines and the GTP-derived substrate.</text>
</comment>
<evidence type="ECO:0000259" key="13">
    <source>
        <dbReference type="PROSITE" id="PS51918"/>
    </source>
</evidence>
<feature type="binding site" evidence="12">
    <location>
        <position position="109"/>
    </location>
    <ligand>
        <name>GTP</name>
        <dbReference type="ChEBI" id="CHEBI:37565"/>
    </ligand>
</feature>
<dbReference type="CDD" id="cd21117">
    <property type="entry name" value="Twitch_MoaA"/>
    <property type="match status" value="1"/>
</dbReference>
<dbReference type="GO" id="GO:0061798">
    <property type="term" value="F:GTP 3',8'-cyclase activity"/>
    <property type="evidence" value="ECO:0007669"/>
    <property type="project" value="UniProtKB-UniRule"/>
</dbReference>
<keyword evidence="8 12" id="KW-0342">GTP-binding</keyword>
<evidence type="ECO:0000256" key="7">
    <source>
        <dbReference type="ARBA" id="ARBA00023014"/>
    </source>
</evidence>
<evidence type="ECO:0000256" key="12">
    <source>
        <dbReference type="HAMAP-Rule" id="MF_01225"/>
    </source>
</evidence>
<keyword evidence="15" id="KW-1185">Reference proteome</keyword>
<dbReference type="InterPro" id="IPR040064">
    <property type="entry name" value="MoaA-like"/>
</dbReference>
<accession>A0A345P2F3</accession>
<dbReference type="PROSITE" id="PS51918">
    <property type="entry name" value="RADICAL_SAM"/>
    <property type="match status" value="1"/>
</dbReference>
<evidence type="ECO:0000256" key="3">
    <source>
        <dbReference type="ARBA" id="ARBA00022691"/>
    </source>
</evidence>
<dbReference type="GO" id="GO:0046872">
    <property type="term" value="F:metal ion binding"/>
    <property type="evidence" value="ECO:0007669"/>
    <property type="project" value="UniProtKB-KW"/>
</dbReference>
<reference evidence="14 15" key="1">
    <citation type="submission" date="2018-07" db="EMBL/GenBank/DDBJ databases">
        <title>Genome sequencing of Moraxellaceae gen. HYN0046.</title>
        <authorList>
            <person name="Kim M."/>
            <person name="Yi H."/>
        </authorList>
    </citation>
    <scope>NUCLEOTIDE SEQUENCE [LARGE SCALE GENOMIC DNA]</scope>
    <source>
        <strain evidence="14 15">HYN0046</strain>
    </source>
</reference>
<dbReference type="Pfam" id="PF04055">
    <property type="entry name" value="Radical_SAM"/>
    <property type="match status" value="1"/>
</dbReference>
<feature type="binding site" evidence="12">
    <location>
        <position position="29"/>
    </location>
    <ligand>
        <name>GTP</name>
        <dbReference type="ChEBI" id="CHEBI:37565"/>
    </ligand>
</feature>
<comment type="similarity">
    <text evidence="12">Belongs to the radical SAM superfamily. MoaA family.</text>
</comment>
<evidence type="ECO:0000256" key="9">
    <source>
        <dbReference type="ARBA" id="ARBA00023150"/>
    </source>
</evidence>
<feature type="binding site" evidence="12">
    <location>
        <position position="82"/>
    </location>
    <ligand>
        <name>S-adenosyl-L-methionine</name>
        <dbReference type="ChEBI" id="CHEBI:59789"/>
    </ligand>
</feature>
<sequence>MGSSHPITEKQATTPALIDRFGRQINYLRLSVTDRCDFRCVYCMAEDMTFFPKAQILSLEELYQVSAAFVALGVSKIRLTGGEPLVRANLPALVERLAQLDGLTELTLTTNGARLQQFALPLKTAGLDRINISLDSLSPIRFHELTRTGHLHDVLDGIHAAQDAGFERIKLNSVILRGRNDDEILDLVHFARRKQLDLTFIEEMPLGIIDEHDRAHAHISSSEILSIIKQQFDLVPTQETTGGPARYHRMRDSDVRIGVISPHSHNFCGDCNRVRLTAEGRLLLCLGNEDAVDLRQVLRNHPHDPEFLQRAIRDAIPKKPESHYFNLDEPPQIVRFMNMTGG</sequence>
<keyword evidence="3 12" id="KW-0949">S-adenosyl-L-methionine</keyword>